<dbReference type="CDD" id="cd21175">
    <property type="entry name" value="LPMO_AA9"/>
    <property type="match status" value="1"/>
</dbReference>
<evidence type="ECO:0000256" key="7">
    <source>
        <dbReference type="ARBA" id="ARBA00023002"/>
    </source>
</evidence>
<dbReference type="InterPro" id="IPR005103">
    <property type="entry name" value="AA9_LPMO"/>
</dbReference>
<dbReference type="InterPro" id="IPR049892">
    <property type="entry name" value="AA9"/>
</dbReference>
<dbReference type="RefSeq" id="XP_033538859.1">
    <property type="nucleotide sequence ID" value="XM_033675899.1"/>
</dbReference>
<evidence type="ECO:0000313" key="17">
    <source>
        <dbReference type="EMBL" id="KAF1817228.1"/>
    </source>
</evidence>
<dbReference type="GO" id="GO:0004497">
    <property type="term" value="F:monooxygenase activity"/>
    <property type="evidence" value="ECO:0007669"/>
    <property type="project" value="UniProtKB-KW"/>
</dbReference>
<comment type="catalytic activity">
    <reaction evidence="14">
        <text>[(1-&gt;4)-beta-D-glucosyl]n+m + reduced acceptor + O2 = 4-dehydro-beta-D-glucosyl-[(1-&gt;4)-beta-D-glucosyl]n-1 + [(1-&gt;4)-beta-D-glucosyl]m + acceptor + H2O.</text>
        <dbReference type="EC" id="1.14.99.56"/>
    </reaction>
</comment>
<keyword evidence="9" id="KW-0503">Monooxygenase</keyword>
<dbReference type="PANTHER" id="PTHR33353">
    <property type="entry name" value="PUTATIVE (AFU_ORTHOLOGUE AFUA_1G12560)-RELATED"/>
    <property type="match status" value="1"/>
</dbReference>
<evidence type="ECO:0000256" key="13">
    <source>
        <dbReference type="ARBA" id="ARBA00044502"/>
    </source>
</evidence>
<keyword evidence="3" id="KW-0964">Secreted</keyword>
<dbReference type="GeneID" id="54416469"/>
<protein>
    <recommendedName>
        <fullName evidence="15">lytic cellulose monooxygenase (C4-dehydrogenating)</fullName>
        <ecNumber evidence="15">1.14.99.56</ecNumber>
    </recommendedName>
</protein>
<sequence>TTPDIACNLNSRPPALVGKARAGSTATFEWTPWVINHKGPLTAYMAPYEGSLANNNVSKLEFFKIAEQAVTDGKWATDHMMADGSKWNVTIPWDIKPGTYVLRHELLALHFANGGIAIGPPGPQFYIMCAAVEIVGCGSAQPEGNTFPGTYKQDDPGLTYRLYGEDIEKAQTGGYVGLSILSILPILYRSSGYEA</sequence>
<reference evidence="17 19" key="1">
    <citation type="submission" date="2020-01" db="EMBL/GenBank/DDBJ databases">
        <authorList>
            <consortium name="DOE Joint Genome Institute"/>
            <person name="Haridas S."/>
            <person name="Albert R."/>
            <person name="Binder M."/>
            <person name="Bloem J."/>
            <person name="Labutti K."/>
            <person name="Salamov A."/>
            <person name="Andreopoulos B."/>
            <person name="Baker S.E."/>
            <person name="Barry K."/>
            <person name="Bills G."/>
            <person name="Bluhm B.H."/>
            <person name="Cannon C."/>
            <person name="Castanera R."/>
            <person name="Culley D.E."/>
            <person name="Daum C."/>
            <person name="Ezra D."/>
            <person name="Gonzalez J.B."/>
            <person name="Henrissat B."/>
            <person name="Kuo A."/>
            <person name="Liang C."/>
            <person name="Lipzen A."/>
            <person name="Lutzoni F."/>
            <person name="Magnuson J."/>
            <person name="Mondo S."/>
            <person name="Nolan M."/>
            <person name="Ohm R."/>
            <person name="Pangilinan J."/>
            <person name="Park H.-J."/>
            <person name="Ramirez L."/>
            <person name="Alfaro M."/>
            <person name="Sun H."/>
            <person name="Tritt A."/>
            <person name="Yoshinaga Y."/>
            <person name="Zwiers L.-H."/>
            <person name="Turgeon B.G."/>
            <person name="Goodwin S.B."/>
            <person name="Spatafora J.W."/>
            <person name="Crous P.W."/>
            <person name="Grigoriev I.V."/>
        </authorList>
    </citation>
    <scope>NUCLEOTIDE SEQUENCE</scope>
    <source>
        <strain evidence="17 19">CBS 781.70</strain>
    </source>
</reference>
<proteinExistence type="inferred from homology"/>
<keyword evidence="5" id="KW-0732">Signal</keyword>
<reference evidence="19" key="3">
    <citation type="submission" date="2025-04" db="UniProtKB">
        <authorList>
            <consortium name="RefSeq"/>
        </authorList>
    </citation>
    <scope>IDENTIFICATION</scope>
    <source>
        <strain evidence="19">CBS 781.70</strain>
    </source>
</reference>
<gene>
    <name evidence="17 19" type="ORF">P152DRAFT_387849</name>
</gene>
<comment type="subcellular location">
    <subcellularLocation>
        <location evidence="2">Secreted</location>
    </subcellularLocation>
</comment>
<dbReference type="Pfam" id="PF03443">
    <property type="entry name" value="AA9"/>
    <property type="match status" value="1"/>
</dbReference>
<keyword evidence="12" id="KW-0624">Polysaccharide degradation</keyword>
<keyword evidence="7" id="KW-0560">Oxidoreductase</keyword>
<evidence type="ECO:0000256" key="11">
    <source>
        <dbReference type="ARBA" id="ARBA00023277"/>
    </source>
</evidence>
<dbReference type="AlphaFoldDB" id="A0A6G1GGN2"/>
<keyword evidence="11" id="KW-0119">Carbohydrate metabolism</keyword>
<feature type="domain" description="Auxiliary Activity family 9 catalytic" evidence="16">
    <location>
        <begin position="1"/>
        <end position="164"/>
    </location>
</feature>
<evidence type="ECO:0000259" key="16">
    <source>
        <dbReference type="Pfam" id="PF03443"/>
    </source>
</evidence>
<evidence type="ECO:0000256" key="5">
    <source>
        <dbReference type="ARBA" id="ARBA00022729"/>
    </source>
</evidence>
<reference evidence="19" key="2">
    <citation type="submission" date="2020-04" db="EMBL/GenBank/DDBJ databases">
        <authorList>
            <consortium name="NCBI Genome Project"/>
        </authorList>
    </citation>
    <scope>NUCLEOTIDE SEQUENCE</scope>
    <source>
        <strain evidence="19">CBS 781.70</strain>
    </source>
</reference>
<dbReference type="GO" id="GO:0030245">
    <property type="term" value="P:cellulose catabolic process"/>
    <property type="evidence" value="ECO:0007669"/>
    <property type="project" value="UniProtKB-KW"/>
</dbReference>
<evidence type="ECO:0000256" key="15">
    <source>
        <dbReference type="ARBA" id="ARBA00047174"/>
    </source>
</evidence>
<comment type="similarity">
    <text evidence="13">Belongs to the polysaccharide monooxygenase AA9 family.</text>
</comment>
<evidence type="ECO:0000256" key="1">
    <source>
        <dbReference type="ARBA" id="ARBA00001973"/>
    </source>
</evidence>
<evidence type="ECO:0000313" key="18">
    <source>
        <dbReference type="Proteomes" id="UP000504638"/>
    </source>
</evidence>
<keyword evidence="8" id="KW-0186">Copper</keyword>
<accession>A0A6G1GGN2</accession>
<dbReference type="GO" id="GO:0046872">
    <property type="term" value="F:metal ion binding"/>
    <property type="evidence" value="ECO:0007669"/>
    <property type="project" value="UniProtKB-KW"/>
</dbReference>
<evidence type="ECO:0000256" key="3">
    <source>
        <dbReference type="ARBA" id="ARBA00022525"/>
    </source>
</evidence>
<feature type="non-terminal residue" evidence="17">
    <location>
        <position position="1"/>
    </location>
</feature>
<keyword evidence="18" id="KW-1185">Reference proteome</keyword>
<name>A0A6G1GGN2_9PEZI</name>
<keyword evidence="10" id="KW-1015">Disulfide bond</keyword>
<dbReference type="PANTHER" id="PTHR33353:SF10">
    <property type="entry name" value="ENDO-BETA-1,4-GLUCANASE D"/>
    <property type="match status" value="1"/>
</dbReference>
<evidence type="ECO:0000256" key="6">
    <source>
        <dbReference type="ARBA" id="ARBA00023001"/>
    </source>
</evidence>
<evidence type="ECO:0000256" key="2">
    <source>
        <dbReference type="ARBA" id="ARBA00004613"/>
    </source>
</evidence>
<keyword evidence="4" id="KW-0479">Metal-binding</keyword>
<evidence type="ECO:0000256" key="10">
    <source>
        <dbReference type="ARBA" id="ARBA00023157"/>
    </source>
</evidence>
<dbReference type="EC" id="1.14.99.56" evidence="15"/>
<evidence type="ECO:0000256" key="14">
    <source>
        <dbReference type="ARBA" id="ARBA00045077"/>
    </source>
</evidence>
<evidence type="ECO:0000256" key="8">
    <source>
        <dbReference type="ARBA" id="ARBA00023008"/>
    </source>
</evidence>
<keyword evidence="6" id="KW-0136">Cellulose degradation</keyword>
<dbReference type="GO" id="GO:0005576">
    <property type="term" value="C:extracellular region"/>
    <property type="evidence" value="ECO:0007669"/>
    <property type="project" value="UniProtKB-SubCell"/>
</dbReference>
<comment type="cofactor">
    <cofactor evidence="1">
        <name>Cu(2+)</name>
        <dbReference type="ChEBI" id="CHEBI:29036"/>
    </cofactor>
</comment>
<evidence type="ECO:0000256" key="9">
    <source>
        <dbReference type="ARBA" id="ARBA00023033"/>
    </source>
</evidence>
<evidence type="ECO:0000256" key="4">
    <source>
        <dbReference type="ARBA" id="ARBA00022723"/>
    </source>
</evidence>
<evidence type="ECO:0000256" key="12">
    <source>
        <dbReference type="ARBA" id="ARBA00023326"/>
    </source>
</evidence>
<dbReference type="Gene3D" id="2.70.50.70">
    <property type="match status" value="1"/>
</dbReference>
<dbReference type="OrthoDB" id="4849160at2759"/>
<organism evidence="17">
    <name type="scientific">Eremomyces bilateralis CBS 781.70</name>
    <dbReference type="NCBI Taxonomy" id="1392243"/>
    <lineage>
        <taxon>Eukaryota</taxon>
        <taxon>Fungi</taxon>
        <taxon>Dikarya</taxon>
        <taxon>Ascomycota</taxon>
        <taxon>Pezizomycotina</taxon>
        <taxon>Dothideomycetes</taxon>
        <taxon>Dothideomycetes incertae sedis</taxon>
        <taxon>Eremomycetales</taxon>
        <taxon>Eremomycetaceae</taxon>
        <taxon>Eremomyces</taxon>
    </lineage>
</organism>
<dbReference type="EMBL" id="ML975149">
    <property type="protein sequence ID" value="KAF1817228.1"/>
    <property type="molecule type" value="Genomic_DNA"/>
</dbReference>
<evidence type="ECO:0000313" key="19">
    <source>
        <dbReference type="RefSeq" id="XP_033538859.1"/>
    </source>
</evidence>
<dbReference type="Proteomes" id="UP000504638">
    <property type="component" value="Unplaced"/>
</dbReference>